<dbReference type="GO" id="GO:0006780">
    <property type="term" value="P:uroporphyrinogen III biosynthetic process"/>
    <property type="evidence" value="ECO:0007669"/>
    <property type="project" value="InterPro"/>
</dbReference>
<reference evidence="4" key="1">
    <citation type="journal article" date="2015" name="PLoS Genet.">
        <title>The dynamic genome and transcriptome of the human fungal pathogen Blastomyces and close relative Emmonsia.</title>
        <authorList>
            <person name="Munoz J.F."/>
            <person name="Gauthier G.M."/>
            <person name="Desjardins C.A."/>
            <person name="Gallo J.E."/>
            <person name="Holder J."/>
            <person name="Sullivan T.D."/>
            <person name="Marty A.J."/>
            <person name="Carmen J.C."/>
            <person name="Chen Z."/>
            <person name="Ding L."/>
            <person name="Gujja S."/>
            <person name="Magrini V."/>
            <person name="Misas E."/>
            <person name="Mitreva M."/>
            <person name="Priest M."/>
            <person name="Saif S."/>
            <person name="Whiston E.A."/>
            <person name="Young S."/>
            <person name="Zeng Q."/>
            <person name="Goldman W.E."/>
            <person name="Mardis E.R."/>
            <person name="Taylor J.W."/>
            <person name="McEwen J.G."/>
            <person name="Clay O.K."/>
            <person name="Klein B.S."/>
            <person name="Cuomo C.A."/>
        </authorList>
    </citation>
    <scope>NUCLEOTIDE SEQUENCE [LARGE SCALE GENOMIC DNA]</scope>
    <source>
        <strain evidence="4">UAMH 139</strain>
    </source>
</reference>
<dbReference type="EMBL" id="LDEV01002746">
    <property type="protein sequence ID" value="KLJ07797.1"/>
    <property type="molecule type" value="Genomic_DNA"/>
</dbReference>
<evidence type="ECO:0000313" key="4">
    <source>
        <dbReference type="Proteomes" id="UP000053573"/>
    </source>
</evidence>
<evidence type="ECO:0000259" key="2">
    <source>
        <dbReference type="Pfam" id="PF02602"/>
    </source>
</evidence>
<organism evidence="3 4">
    <name type="scientific">Blastomyces silverae</name>
    <dbReference type="NCBI Taxonomy" id="2060906"/>
    <lineage>
        <taxon>Eukaryota</taxon>
        <taxon>Fungi</taxon>
        <taxon>Dikarya</taxon>
        <taxon>Ascomycota</taxon>
        <taxon>Pezizomycotina</taxon>
        <taxon>Eurotiomycetes</taxon>
        <taxon>Eurotiomycetidae</taxon>
        <taxon>Onygenales</taxon>
        <taxon>Ajellomycetaceae</taxon>
        <taxon>Blastomyces</taxon>
    </lineage>
</organism>
<dbReference type="GO" id="GO:0004852">
    <property type="term" value="F:uroporphyrinogen-III synthase activity"/>
    <property type="evidence" value="ECO:0007669"/>
    <property type="project" value="InterPro"/>
</dbReference>
<dbReference type="Gene3D" id="3.40.50.10090">
    <property type="match status" value="2"/>
</dbReference>
<dbReference type="AlphaFoldDB" id="A0A0H1B9Z0"/>
<dbReference type="PANTHER" id="PTHR12390:SF0">
    <property type="entry name" value="UROPORPHYRINOGEN-III SYNTHASE"/>
    <property type="match status" value="1"/>
</dbReference>
<dbReference type="InterPro" id="IPR036108">
    <property type="entry name" value="4pyrrol_syn_uPrphyn_synt_sf"/>
</dbReference>
<feature type="domain" description="Tetrapyrrole biosynthesis uroporphyrinogen III synthase" evidence="2">
    <location>
        <begin position="27"/>
        <end position="149"/>
    </location>
</feature>
<dbReference type="SUPFAM" id="SSF69618">
    <property type="entry name" value="HemD-like"/>
    <property type="match status" value="1"/>
</dbReference>
<dbReference type="Pfam" id="PF02602">
    <property type="entry name" value="HEM4"/>
    <property type="match status" value="2"/>
</dbReference>
<keyword evidence="4" id="KW-1185">Reference proteome</keyword>
<evidence type="ECO:0000256" key="1">
    <source>
        <dbReference type="SAM" id="MobiDB-lite"/>
    </source>
</evidence>
<comment type="caution">
    <text evidence="3">The sequence shown here is derived from an EMBL/GenBank/DDBJ whole genome shotgun (WGS) entry which is preliminary data.</text>
</comment>
<feature type="region of interest" description="Disordered" evidence="1">
    <location>
        <begin position="155"/>
        <end position="181"/>
    </location>
</feature>
<dbReference type="GO" id="GO:0005829">
    <property type="term" value="C:cytosol"/>
    <property type="evidence" value="ECO:0007669"/>
    <property type="project" value="TreeGrafter"/>
</dbReference>
<dbReference type="OrthoDB" id="5595751at2759"/>
<gene>
    <name evidence="3" type="ORF">EMPG_09995</name>
</gene>
<dbReference type="UniPathway" id="UPA00251">
    <property type="reaction ID" value="UER00320"/>
</dbReference>
<accession>A0A0H1B9Z0</accession>
<dbReference type="STRING" id="2060906.A0A0H1B9Z0"/>
<dbReference type="InterPro" id="IPR039793">
    <property type="entry name" value="UROS/Hem4"/>
</dbReference>
<dbReference type="CDD" id="cd06578">
    <property type="entry name" value="HemD"/>
    <property type="match status" value="1"/>
</dbReference>
<proteinExistence type="predicted"/>
<dbReference type="Proteomes" id="UP000053573">
    <property type="component" value="Unassembled WGS sequence"/>
</dbReference>
<dbReference type="InterPro" id="IPR003754">
    <property type="entry name" value="4pyrrol_synth_uPrphyn_synth"/>
</dbReference>
<protein>
    <submittedName>
        <fullName evidence="3">Uroporphyrinogen-III synthase</fullName>
    </submittedName>
</protein>
<dbReference type="FunFam" id="3.40.50.10090:FF:000011">
    <property type="entry name" value="Uroporphyrinogen-III synthase (UroS), putative"/>
    <property type="match status" value="1"/>
</dbReference>
<evidence type="ECO:0000313" key="3">
    <source>
        <dbReference type="EMBL" id="KLJ07797.1"/>
    </source>
</evidence>
<dbReference type="GO" id="GO:0006782">
    <property type="term" value="P:protoporphyrinogen IX biosynthetic process"/>
    <property type="evidence" value="ECO:0007669"/>
    <property type="project" value="UniProtKB-UniPathway"/>
</dbReference>
<name>A0A0H1B9Z0_9EURO</name>
<dbReference type="PANTHER" id="PTHR12390">
    <property type="entry name" value="UROPORPHYRINOGEN III SYNTHASE"/>
    <property type="match status" value="1"/>
</dbReference>
<sequence length="367" mass="40673">MTNPPSNTPAKTPIFLLKTKSTPHDGYEEYFSASGYYDPTFVPVLEHRFREASLRRVRDLFVSGKIGEQYGGLIFTSQRAVEGFARIIMDEVGETASTKASESLLLYSVGPATYRSLNTLRESHLPHSQLMGRDAGTGEILAHIILDHYNANHSARRRRSQRGAADDDDDDDDDCQKPTAKTTNHTKLPLLFLIGEQHRDIIPKTLMADTLPPETRIEVEELIVYETGVMESFEDMFAAALGDARARRRLEGGGSGGSGVDDDGGNSNSGERAMWVVVFSPTGCEAMLRTLGVLPGGEGEEEEEEEEKKARRIERALRDCYIATIGPTTRDHLRERYGVEPDVCAEIPSPEGVGKGIEKFLLEKRVR</sequence>
<feature type="domain" description="Tetrapyrrole biosynthesis uroporphyrinogen III synthase" evidence="2">
    <location>
        <begin position="189"/>
        <end position="352"/>
    </location>
</feature>